<reference evidence="2 3" key="1">
    <citation type="submission" date="2024-04" db="EMBL/GenBank/DDBJ databases">
        <authorList>
            <person name="Fracassetti M."/>
        </authorList>
    </citation>
    <scope>NUCLEOTIDE SEQUENCE [LARGE SCALE GENOMIC DNA]</scope>
</reference>
<keyword evidence="3" id="KW-1185">Reference proteome</keyword>
<accession>A0AAV2ERF5</accession>
<evidence type="ECO:0000313" key="2">
    <source>
        <dbReference type="EMBL" id="CAL1388563.1"/>
    </source>
</evidence>
<feature type="region of interest" description="Disordered" evidence="1">
    <location>
        <begin position="1"/>
        <end position="52"/>
    </location>
</feature>
<evidence type="ECO:0000313" key="3">
    <source>
        <dbReference type="Proteomes" id="UP001497516"/>
    </source>
</evidence>
<protein>
    <submittedName>
        <fullName evidence="2">Uncharacterized protein</fullName>
    </submittedName>
</protein>
<dbReference type="Proteomes" id="UP001497516">
    <property type="component" value="Chromosome 5"/>
</dbReference>
<name>A0AAV2ERF5_9ROSI</name>
<organism evidence="2 3">
    <name type="scientific">Linum trigynum</name>
    <dbReference type="NCBI Taxonomy" id="586398"/>
    <lineage>
        <taxon>Eukaryota</taxon>
        <taxon>Viridiplantae</taxon>
        <taxon>Streptophyta</taxon>
        <taxon>Embryophyta</taxon>
        <taxon>Tracheophyta</taxon>
        <taxon>Spermatophyta</taxon>
        <taxon>Magnoliopsida</taxon>
        <taxon>eudicotyledons</taxon>
        <taxon>Gunneridae</taxon>
        <taxon>Pentapetalae</taxon>
        <taxon>rosids</taxon>
        <taxon>fabids</taxon>
        <taxon>Malpighiales</taxon>
        <taxon>Linaceae</taxon>
        <taxon>Linum</taxon>
    </lineage>
</organism>
<dbReference type="AlphaFoldDB" id="A0AAV2ERF5"/>
<feature type="compositionally biased region" description="Basic and acidic residues" evidence="1">
    <location>
        <begin position="20"/>
        <end position="33"/>
    </location>
</feature>
<evidence type="ECO:0000256" key="1">
    <source>
        <dbReference type="SAM" id="MobiDB-lite"/>
    </source>
</evidence>
<sequence>MENMNEANEGEDNSKSGNSNHEKGERQRSHELSMDVEEQESPGRLLADEGESLTKRELFRIIADQDRAIAALRRELEG</sequence>
<gene>
    <name evidence="2" type="ORF">LTRI10_LOCUS29488</name>
</gene>
<dbReference type="EMBL" id="OZ034818">
    <property type="protein sequence ID" value="CAL1388563.1"/>
    <property type="molecule type" value="Genomic_DNA"/>
</dbReference>
<proteinExistence type="predicted"/>